<sequence length="229" mass="24025">MQYTITGDNLQMVTLSLVEGEEIAAEAGAMVNMSGNMKMTSAVTGGLFKGLKRMVTGESFFLSHFTPSGGGGQVAFAGNVPGKIVPVSFNGNEFIAQRDAYLCAEMGVDLDIAFTKRIRAGIFGGEGFVMQKLSGHGTAFLHCCGDVVEMTLAPDQVMKVQTGLVVGFDSTVRYDIARAGGVTTILFGGEGLFLTTLQGPGKVVLQSMDVAKLAQALTPFLPHPESGSQ</sequence>
<dbReference type="HOGENOM" id="CLU_040551_0_1_2"/>
<dbReference type="AlphaFoldDB" id="B8GDM5"/>
<protein>
    <recommendedName>
        <fullName evidence="3">TIGR00266 family protein</fullName>
    </recommendedName>
</protein>
<dbReference type="PANTHER" id="PTHR43657">
    <property type="entry name" value="TRYPTOPHAN RNA-BINDING ATTENUATOR PROTEIN-LIKE PROTEIN"/>
    <property type="match status" value="1"/>
</dbReference>
<accession>B8GDM5</accession>
<dbReference type="Gene3D" id="3.60.160.10">
    <property type="entry name" value="Mitochondrial biogenesis AIM24"/>
    <property type="match status" value="1"/>
</dbReference>
<dbReference type="OrthoDB" id="7592at2157"/>
<dbReference type="InterPro" id="IPR036983">
    <property type="entry name" value="AIM24_sf"/>
</dbReference>
<organism evidence="1 2">
    <name type="scientific">Methanosphaerula palustris (strain ATCC BAA-1556 / DSM 19958 / E1-9c)</name>
    <dbReference type="NCBI Taxonomy" id="521011"/>
    <lineage>
        <taxon>Archaea</taxon>
        <taxon>Methanobacteriati</taxon>
        <taxon>Methanobacteriota</taxon>
        <taxon>Stenosarchaea group</taxon>
        <taxon>Methanomicrobia</taxon>
        <taxon>Methanomicrobiales</taxon>
        <taxon>Methanoregulaceae</taxon>
        <taxon>Methanosphaerula</taxon>
    </lineage>
</organism>
<dbReference type="KEGG" id="mpl:Mpal_2078"/>
<dbReference type="eggNOG" id="arCOG01907">
    <property type="taxonomic scope" value="Archaea"/>
</dbReference>
<dbReference type="InterPro" id="IPR016031">
    <property type="entry name" value="Trp_RNA-bd_attenuator-like_dom"/>
</dbReference>
<proteinExistence type="predicted"/>
<gene>
    <name evidence="1" type="ordered locus">Mpal_2078</name>
</gene>
<dbReference type="EMBL" id="CP001338">
    <property type="protein sequence ID" value="ACL17376.1"/>
    <property type="molecule type" value="Genomic_DNA"/>
</dbReference>
<dbReference type="NCBIfam" id="TIGR00266">
    <property type="entry name" value="TIGR00266 family protein"/>
    <property type="match status" value="1"/>
</dbReference>
<dbReference type="RefSeq" id="WP_012618695.1">
    <property type="nucleotide sequence ID" value="NC_011832.1"/>
</dbReference>
<evidence type="ECO:0000313" key="2">
    <source>
        <dbReference type="Proteomes" id="UP000002457"/>
    </source>
</evidence>
<dbReference type="InterPro" id="IPR002838">
    <property type="entry name" value="AIM24"/>
</dbReference>
<dbReference type="PANTHER" id="PTHR43657:SF1">
    <property type="entry name" value="ALTERED INHERITANCE OF MITOCHONDRIA PROTEIN 24, MITOCHONDRIAL"/>
    <property type="match status" value="1"/>
</dbReference>
<reference evidence="1 2" key="1">
    <citation type="journal article" date="2015" name="Genome Announc.">
        <title>Complete Genome Sequence of Methanosphaerula palustris E1-9CT, a Hydrogenotrophic Methanogen Isolated from a Minerotrophic Fen Peatland.</title>
        <authorList>
            <person name="Cadillo-Quiroz H."/>
            <person name="Browne P."/>
            <person name="Kyrpides N."/>
            <person name="Woyke T."/>
            <person name="Goodwin L."/>
            <person name="Detter C."/>
            <person name="Yavitt J.B."/>
            <person name="Zinder S.H."/>
        </authorList>
    </citation>
    <scope>NUCLEOTIDE SEQUENCE [LARGE SCALE GENOMIC DNA]</scope>
    <source>
        <strain evidence="2">ATCC BAA-1556 / DSM 19958 / E1-9c</strain>
    </source>
</reference>
<keyword evidence="2" id="KW-1185">Reference proteome</keyword>
<name>B8GDM5_METPE</name>
<dbReference type="SUPFAM" id="SSF51219">
    <property type="entry name" value="TRAP-like"/>
    <property type="match status" value="1"/>
</dbReference>
<dbReference type="Pfam" id="PF01987">
    <property type="entry name" value="AIM24"/>
    <property type="match status" value="1"/>
</dbReference>
<dbReference type="STRING" id="521011.Mpal_2078"/>
<evidence type="ECO:0000313" key="1">
    <source>
        <dbReference type="EMBL" id="ACL17376.1"/>
    </source>
</evidence>
<evidence type="ECO:0008006" key="3">
    <source>
        <dbReference type="Google" id="ProtNLM"/>
    </source>
</evidence>
<dbReference type="GeneID" id="7271555"/>
<dbReference type="Proteomes" id="UP000002457">
    <property type="component" value="Chromosome"/>
</dbReference>